<dbReference type="PANTHER" id="PTHR11157">
    <property type="entry name" value="FATTY ACID ACYL TRANSFERASE-RELATED"/>
    <property type="match status" value="1"/>
</dbReference>
<dbReference type="GeneID" id="17320874"/>
<feature type="transmembrane region" description="Helical" evidence="10">
    <location>
        <begin position="132"/>
        <end position="153"/>
    </location>
</feature>
<dbReference type="GO" id="GO:0005789">
    <property type="term" value="C:endoplasmic reticulum membrane"/>
    <property type="evidence" value="ECO:0007669"/>
    <property type="project" value="TreeGrafter"/>
</dbReference>
<evidence type="ECO:0000256" key="8">
    <source>
        <dbReference type="ARBA" id="ARBA00023136"/>
    </source>
</evidence>
<dbReference type="AlphaFoldDB" id="R7Q4A7"/>
<keyword evidence="9 10" id="KW-0275">Fatty acid biosynthesis</keyword>
<dbReference type="Gramene" id="CDF33357">
    <property type="protein sequence ID" value="CDF33357"/>
    <property type="gene ID" value="CHC_T00008855001"/>
</dbReference>
<evidence type="ECO:0000256" key="5">
    <source>
        <dbReference type="ARBA" id="ARBA00022832"/>
    </source>
</evidence>
<feature type="transmembrane region" description="Helical" evidence="10">
    <location>
        <begin position="183"/>
        <end position="204"/>
    </location>
</feature>
<dbReference type="PANTHER" id="PTHR11157:SF169">
    <property type="entry name" value="ELONGATION OF FATTY ACIDS PROTEIN"/>
    <property type="match status" value="1"/>
</dbReference>
<keyword evidence="5 10" id="KW-0276">Fatty acid metabolism</keyword>
<comment type="catalytic activity">
    <reaction evidence="10">
        <text>an acyl-CoA + malonyl-CoA + H(+) = a 3-oxoacyl-CoA + CO2 + CoA</text>
        <dbReference type="Rhea" id="RHEA:50252"/>
        <dbReference type="ChEBI" id="CHEBI:15378"/>
        <dbReference type="ChEBI" id="CHEBI:16526"/>
        <dbReference type="ChEBI" id="CHEBI:57287"/>
        <dbReference type="ChEBI" id="CHEBI:57384"/>
        <dbReference type="ChEBI" id="CHEBI:58342"/>
        <dbReference type="ChEBI" id="CHEBI:90726"/>
    </reaction>
    <physiologicalReaction direction="left-to-right" evidence="10">
        <dbReference type="Rhea" id="RHEA:50253"/>
    </physiologicalReaction>
</comment>
<feature type="transmembrane region" description="Helical" evidence="10">
    <location>
        <begin position="80"/>
        <end position="98"/>
    </location>
</feature>
<accession>R7Q4A7</accession>
<dbReference type="GO" id="GO:0042761">
    <property type="term" value="P:very long-chain fatty acid biosynthetic process"/>
    <property type="evidence" value="ECO:0007669"/>
    <property type="project" value="TreeGrafter"/>
</dbReference>
<dbReference type="RefSeq" id="XP_005713160.1">
    <property type="nucleotide sequence ID" value="XM_005713103.1"/>
</dbReference>
<keyword evidence="12" id="KW-1185">Reference proteome</keyword>
<evidence type="ECO:0000256" key="3">
    <source>
        <dbReference type="ARBA" id="ARBA00022679"/>
    </source>
</evidence>
<evidence type="ECO:0000313" key="12">
    <source>
        <dbReference type="Proteomes" id="UP000012073"/>
    </source>
</evidence>
<feature type="transmembrane region" description="Helical" evidence="10">
    <location>
        <begin position="216"/>
        <end position="238"/>
    </location>
</feature>
<dbReference type="Proteomes" id="UP000012073">
    <property type="component" value="Unassembled WGS sequence"/>
</dbReference>
<keyword evidence="6 10" id="KW-1133">Transmembrane helix</keyword>
<evidence type="ECO:0000256" key="10">
    <source>
        <dbReference type="RuleBase" id="RU361115"/>
    </source>
</evidence>
<dbReference type="KEGG" id="ccp:CHC_T00008855001"/>
<keyword evidence="8 10" id="KW-0472">Membrane</keyword>
<evidence type="ECO:0000256" key="6">
    <source>
        <dbReference type="ARBA" id="ARBA00022989"/>
    </source>
</evidence>
<keyword evidence="4 10" id="KW-0812">Transmembrane</keyword>
<dbReference type="Pfam" id="PF01151">
    <property type="entry name" value="ELO"/>
    <property type="match status" value="1"/>
</dbReference>
<evidence type="ECO:0000256" key="7">
    <source>
        <dbReference type="ARBA" id="ARBA00023098"/>
    </source>
</evidence>
<keyword evidence="2 10" id="KW-0444">Lipid biosynthesis</keyword>
<proteinExistence type="inferred from homology"/>
<evidence type="ECO:0000256" key="4">
    <source>
        <dbReference type="ARBA" id="ARBA00022692"/>
    </source>
</evidence>
<gene>
    <name evidence="11" type="ORF">CHC_T00008855001</name>
</gene>
<dbReference type="GO" id="GO:0034626">
    <property type="term" value="P:fatty acid elongation, polyunsaturated fatty acid"/>
    <property type="evidence" value="ECO:0007669"/>
    <property type="project" value="TreeGrafter"/>
</dbReference>
<dbReference type="InterPro" id="IPR002076">
    <property type="entry name" value="ELO_fam"/>
</dbReference>
<dbReference type="OrthoDB" id="10259681at2759"/>
<dbReference type="OMA" id="RTGWYMW"/>
<keyword evidence="3 10" id="KW-0808">Transferase</keyword>
<dbReference type="GO" id="GO:0019367">
    <property type="term" value="P:fatty acid elongation, saturated fatty acid"/>
    <property type="evidence" value="ECO:0007669"/>
    <property type="project" value="TreeGrafter"/>
</dbReference>
<evidence type="ECO:0000256" key="9">
    <source>
        <dbReference type="ARBA" id="ARBA00023160"/>
    </source>
</evidence>
<evidence type="ECO:0000313" key="11">
    <source>
        <dbReference type="EMBL" id="CDF33357.1"/>
    </source>
</evidence>
<sequence>MESIGTMDVFARLGEARDAFLSMNSGAPARYVGELLTGVHPRHLLMEPILVPFGVTLYLGLKPHFTLACRKLGTNGKSKLFKLFVLIHNLLLCAYSTWTASNVVLMTISHLRNEGVESVYCKKNLWHSGLHYWGFLFYLSKYWELVDTLLLIVKGRSPSYLQVYHHAVTIICAYALQVSHASVTFIFVGLNSTVHSIMYAYYALTVIGVRLKGKSLITSMQIVQFLSGIALACPMFFLKNGKCANPAQKLAVGVLILHAFYLTKLFVDFYCETYRRKAKAA</sequence>
<dbReference type="GO" id="GO:0034625">
    <property type="term" value="P:fatty acid elongation, monounsaturated fatty acid"/>
    <property type="evidence" value="ECO:0007669"/>
    <property type="project" value="TreeGrafter"/>
</dbReference>
<evidence type="ECO:0000256" key="1">
    <source>
        <dbReference type="ARBA" id="ARBA00004141"/>
    </source>
</evidence>
<organism evidence="11 12">
    <name type="scientific">Chondrus crispus</name>
    <name type="common">Carrageen Irish moss</name>
    <name type="synonym">Polymorpha crispa</name>
    <dbReference type="NCBI Taxonomy" id="2769"/>
    <lineage>
        <taxon>Eukaryota</taxon>
        <taxon>Rhodophyta</taxon>
        <taxon>Florideophyceae</taxon>
        <taxon>Rhodymeniophycidae</taxon>
        <taxon>Gigartinales</taxon>
        <taxon>Gigartinaceae</taxon>
        <taxon>Chondrus</taxon>
    </lineage>
</organism>
<dbReference type="PhylomeDB" id="R7Q4A7"/>
<dbReference type="GO" id="GO:0030148">
    <property type="term" value="P:sphingolipid biosynthetic process"/>
    <property type="evidence" value="ECO:0007669"/>
    <property type="project" value="TreeGrafter"/>
</dbReference>
<protein>
    <recommendedName>
        <fullName evidence="10">Elongation of fatty acids protein</fullName>
        <ecNumber evidence="10">2.3.1.-</ecNumber>
    </recommendedName>
</protein>
<feature type="transmembrane region" description="Helical" evidence="10">
    <location>
        <begin position="250"/>
        <end position="271"/>
    </location>
</feature>
<evidence type="ECO:0000256" key="2">
    <source>
        <dbReference type="ARBA" id="ARBA00022516"/>
    </source>
</evidence>
<dbReference type="GO" id="GO:0009922">
    <property type="term" value="F:fatty acid elongase activity"/>
    <property type="evidence" value="ECO:0007669"/>
    <property type="project" value="InterPro"/>
</dbReference>
<dbReference type="EC" id="2.3.1.-" evidence="10"/>
<keyword evidence="7 10" id="KW-0443">Lipid metabolism</keyword>
<comment type="similarity">
    <text evidence="10">Belongs to the ELO family.</text>
</comment>
<comment type="subcellular location">
    <subcellularLocation>
        <location evidence="1">Membrane</location>
        <topology evidence="1">Multi-pass membrane protein</topology>
    </subcellularLocation>
</comment>
<name>R7Q4A7_CHOCR</name>
<reference evidence="12" key="1">
    <citation type="journal article" date="2013" name="Proc. Natl. Acad. Sci. U.S.A.">
        <title>Genome structure and metabolic features in the red seaweed Chondrus crispus shed light on evolution of the Archaeplastida.</title>
        <authorList>
            <person name="Collen J."/>
            <person name="Porcel B."/>
            <person name="Carre W."/>
            <person name="Ball S.G."/>
            <person name="Chaparro C."/>
            <person name="Tonon T."/>
            <person name="Barbeyron T."/>
            <person name="Michel G."/>
            <person name="Noel B."/>
            <person name="Valentin K."/>
            <person name="Elias M."/>
            <person name="Artiguenave F."/>
            <person name="Arun A."/>
            <person name="Aury J.M."/>
            <person name="Barbosa-Neto J.F."/>
            <person name="Bothwell J.H."/>
            <person name="Bouget F.Y."/>
            <person name="Brillet L."/>
            <person name="Cabello-Hurtado F."/>
            <person name="Capella-Gutierrez S."/>
            <person name="Charrier B."/>
            <person name="Cladiere L."/>
            <person name="Cock J.M."/>
            <person name="Coelho S.M."/>
            <person name="Colleoni C."/>
            <person name="Czjzek M."/>
            <person name="Da Silva C."/>
            <person name="Delage L."/>
            <person name="Denoeud F."/>
            <person name="Deschamps P."/>
            <person name="Dittami S.M."/>
            <person name="Gabaldon T."/>
            <person name="Gachon C.M."/>
            <person name="Groisillier A."/>
            <person name="Herve C."/>
            <person name="Jabbari K."/>
            <person name="Katinka M."/>
            <person name="Kloareg B."/>
            <person name="Kowalczyk N."/>
            <person name="Labadie K."/>
            <person name="Leblanc C."/>
            <person name="Lopez P.J."/>
            <person name="McLachlan D.H."/>
            <person name="Meslet-Cladiere L."/>
            <person name="Moustafa A."/>
            <person name="Nehr Z."/>
            <person name="Nyvall Collen P."/>
            <person name="Panaud O."/>
            <person name="Partensky F."/>
            <person name="Poulain J."/>
            <person name="Rensing S.A."/>
            <person name="Rousvoal S."/>
            <person name="Samson G."/>
            <person name="Symeonidi A."/>
            <person name="Weissenbach J."/>
            <person name="Zambounis A."/>
            <person name="Wincker P."/>
            <person name="Boyen C."/>
        </authorList>
    </citation>
    <scope>NUCLEOTIDE SEQUENCE [LARGE SCALE GENOMIC DNA]</scope>
    <source>
        <strain evidence="12">cv. Stackhouse</strain>
    </source>
</reference>
<dbReference type="EMBL" id="HG001642">
    <property type="protein sequence ID" value="CDF33357.1"/>
    <property type="molecule type" value="Genomic_DNA"/>
</dbReference>
<feature type="transmembrane region" description="Helical" evidence="10">
    <location>
        <begin position="160"/>
        <end position="177"/>
    </location>
</feature>